<dbReference type="Proteomes" id="UP000450676">
    <property type="component" value="Unassembled WGS sequence"/>
</dbReference>
<dbReference type="InterPro" id="IPR009057">
    <property type="entry name" value="Homeodomain-like_sf"/>
</dbReference>
<organism evidence="5 6">
    <name type="scientific">Pseudoduganella aquatica</name>
    <dbReference type="NCBI Taxonomy" id="2660641"/>
    <lineage>
        <taxon>Bacteria</taxon>
        <taxon>Pseudomonadati</taxon>
        <taxon>Pseudomonadota</taxon>
        <taxon>Betaproteobacteria</taxon>
        <taxon>Burkholderiales</taxon>
        <taxon>Oxalobacteraceae</taxon>
        <taxon>Telluria group</taxon>
        <taxon>Pseudoduganella</taxon>
    </lineage>
</organism>
<dbReference type="Gene3D" id="1.10.357.10">
    <property type="entry name" value="Tetracycline Repressor, domain 2"/>
    <property type="match status" value="2"/>
</dbReference>
<dbReference type="PANTHER" id="PTHR30055">
    <property type="entry name" value="HTH-TYPE TRANSCRIPTIONAL REGULATOR RUTR"/>
    <property type="match status" value="1"/>
</dbReference>
<evidence type="ECO:0000313" key="6">
    <source>
        <dbReference type="Proteomes" id="UP000450676"/>
    </source>
</evidence>
<dbReference type="InterPro" id="IPR050109">
    <property type="entry name" value="HTH-type_TetR-like_transc_reg"/>
</dbReference>
<evidence type="ECO:0000259" key="4">
    <source>
        <dbReference type="PROSITE" id="PS50977"/>
    </source>
</evidence>
<proteinExistence type="predicted"/>
<dbReference type="EMBL" id="WWCU01000033">
    <property type="protein sequence ID" value="MYN10177.1"/>
    <property type="molecule type" value="Genomic_DNA"/>
</dbReference>
<dbReference type="PANTHER" id="PTHR30055:SF219">
    <property type="entry name" value="TRANSCRIPTIONAL REGULATORY PROTEIN"/>
    <property type="match status" value="1"/>
</dbReference>
<dbReference type="RefSeq" id="WP_161074468.1">
    <property type="nucleotide sequence ID" value="NZ_WWCU01000033.1"/>
</dbReference>
<dbReference type="GO" id="GO:0000976">
    <property type="term" value="F:transcription cis-regulatory region binding"/>
    <property type="evidence" value="ECO:0007669"/>
    <property type="project" value="TreeGrafter"/>
</dbReference>
<evidence type="ECO:0000256" key="2">
    <source>
        <dbReference type="PROSITE-ProRule" id="PRU00335"/>
    </source>
</evidence>
<dbReference type="SUPFAM" id="SSF46689">
    <property type="entry name" value="Homeodomain-like"/>
    <property type="match status" value="2"/>
</dbReference>
<comment type="caution">
    <text evidence="5">The sequence shown here is derived from an EMBL/GenBank/DDBJ whole genome shotgun (WGS) entry which is preliminary data.</text>
</comment>
<feature type="DNA-binding region" description="H-T-H motif" evidence="2">
    <location>
        <begin position="18"/>
        <end position="37"/>
    </location>
</feature>
<feature type="domain" description="HTH tetR-type" evidence="4">
    <location>
        <begin position="1"/>
        <end position="55"/>
    </location>
</feature>
<accession>A0A7X4HGN6</accession>
<dbReference type="AlphaFoldDB" id="A0A7X4HGN6"/>
<sequence length="412" mass="43918">MLAAACRIVAAEGLVGLTLRPLAEALGVSVTVLSNHYGARADIIAAICRAAREHDAQRLDHWRKLLAGLGSPPPSIAADMAEAILDDLVTEQRAISMLYLEMLHACTWDAALRPAFEPWAEERRAFWHEFARRAGLAGALVECAWWQGYVVAELAYSVALNAVSSYRMLRRVCLQRLFAGGLAAAPDEAGAVLFALLIEQMQPGGDKLAAESGTGQTPAWMALAARACGIRLAEQGVGGLTHRAIAAEIGVPHTTLSYRFPTQYDLVIAGLESIAAHILLAVDAGSLTELQRLRIAGDGKKLDLARANFAVAIAAARMPDLKDYTASLRSRRGNNLVKVFEQYMPGARGIDGLCAQVISMGLTGLTNLEPPGEASENSVASAFAATAKWLQAGAGQPIPDRPTGQAAPRRRR</sequence>
<name>A0A7X4HGN6_9BURK</name>
<dbReference type="PROSITE" id="PS50977">
    <property type="entry name" value="HTH_TETR_2"/>
    <property type="match status" value="1"/>
</dbReference>
<reference evidence="5 6" key="1">
    <citation type="submission" date="2019-12" db="EMBL/GenBank/DDBJ databases">
        <title>Novel species isolated from a subtropical stream in China.</title>
        <authorList>
            <person name="Lu H."/>
        </authorList>
    </citation>
    <scope>NUCLEOTIDE SEQUENCE [LARGE SCALE GENOMIC DNA]</scope>
    <source>
        <strain evidence="5 6">FT127W</strain>
    </source>
</reference>
<evidence type="ECO:0000256" key="1">
    <source>
        <dbReference type="ARBA" id="ARBA00023125"/>
    </source>
</evidence>
<evidence type="ECO:0000313" key="5">
    <source>
        <dbReference type="EMBL" id="MYN10177.1"/>
    </source>
</evidence>
<dbReference type="GO" id="GO:0003700">
    <property type="term" value="F:DNA-binding transcription factor activity"/>
    <property type="evidence" value="ECO:0007669"/>
    <property type="project" value="TreeGrafter"/>
</dbReference>
<feature type="region of interest" description="Disordered" evidence="3">
    <location>
        <begin position="391"/>
        <end position="412"/>
    </location>
</feature>
<dbReference type="InterPro" id="IPR001647">
    <property type="entry name" value="HTH_TetR"/>
</dbReference>
<gene>
    <name evidence="5" type="ORF">GTP77_22910</name>
</gene>
<keyword evidence="6" id="KW-1185">Reference proteome</keyword>
<protein>
    <submittedName>
        <fullName evidence="5">TetR family transcriptional regulator</fullName>
    </submittedName>
</protein>
<evidence type="ECO:0000256" key="3">
    <source>
        <dbReference type="SAM" id="MobiDB-lite"/>
    </source>
</evidence>
<keyword evidence="1 2" id="KW-0238">DNA-binding</keyword>